<dbReference type="STRING" id="1629334.Cva_01668"/>
<organism evidence="3 4">
    <name type="scientific">Caedimonas varicaedens</name>
    <dbReference type="NCBI Taxonomy" id="1629334"/>
    <lineage>
        <taxon>Bacteria</taxon>
        <taxon>Pseudomonadati</taxon>
        <taxon>Pseudomonadota</taxon>
        <taxon>Alphaproteobacteria</taxon>
        <taxon>Holosporales</taxon>
        <taxon>Caedimonadaceae</taxon>
        <taxon>Caedimonas</taxon>
    </lineage>
</organism>
<gene>
    <name evidence="3" type="ORF">Cva_01668</name>
</gene>
<comment type="caution">
    <text evidence="3">The sequence shown here is derived from an EMBL/GenBank/DDBJ whole genome shotgun (WGS) entry which is preliminary data.</text>
</comment>
<dbReference type="EMBL" id="BBVC01000111">
    <property type="protein sequence ID" value="GAO98998.1"/>
    <property type="molecule type" value="Genomic_DNA"/>
</dbReference>
<dbReference type="Proteomes" id="UP000036771">
    <property type="component" value="Unassembled WGS sequence"/>
</dbReference>
<dbReference type="InterPro" id="IPR019106">
    <property type="entry name" value="T4SS_TrbC"/>
</dbReference>
<sequence length="263" mass="29598" precursor="true">MFLKSYLTFAFFLLLTSSVFPGQQEEMDKAMKLYGDDARTLMDKADDALTEGIPEVEDYFNHPGEIKKPVESFFGFGERRIPEPVLNASKSCGSCRMRSLRTLAQDRKDKNASYGKSATKDASVQEQKIMKSLPSRTSALTSPTVSKELLVFVSLGMPEASLKQLAMEAEKTTEGQRKLKARLVIRGLLDNSFKTTLTRLQELKISVDIDPTLFDLFEVERVPTFIRCRVTSEGAIKEGHDRLAGNIFLRDAREKLTRQGELI</sequence>
<evidence type="ECO:0000256" key="2">
    <source>
        <dbReference type="SAM" id="SignalP"/>
    </source>
</evidence>
<dbReference type="InterPro" id="IPR014113">
    <property type="entry name" value="T4SS_TrbC_subgr"/>
</dbReference>
<keyword evidence="4" id="KW-1185">Reference proteome</keyword>
<feature type="signal peptide" evidence="2">
    <location>
        <begin position="1"/>
        <end position="21"/>
    </location>
</feature>
<dbReference type="NCBIfam" id="TIGR02742">
    <property type="entry name" value="TrbC_Ftype"/>
    <property type="match status" value="1"/>
</dbReference>
<dbReference type="OrthoDB" id="7846052at2"/>
<dbReference type="AlphaFoldDB" id="A0A0K8MFM6"/>
<feature type="compositionally biased region" description="Polar residues" evidence="1">
    <location>
        <begin position="114"/>
        <end position="126"/>
    </location>
</feature>
<evidence type="ECO:0000313" key="3">
    <source>
        <dbReference type="EMBL" id="GAO98998.1"/>
    </source>
</evidence>
<dbReference type="Pfam" id="PF09673">
    <property type="entry name" value="TrbC_Ftype"/>
    <property type="match status" value="1"/>
</dbReference>
<feature type="region of interest" description="Disordered" evidence="1">
    <location>
        <begin position="106"/>
        <end position="126"/>
    </location>
</feature>
<proteinExistence type="predicted"/>
<feature type="chain" id="PRO_5005512720" evidence="2">
    <location>
        <begin position="22"/>
        <end position="263"/>
    </location>
</feature>
<protein>
    <submittedName>
        <fullName evidence="3">Type-F conjugative transfer system pilin assembly protein</fullName>
    </submittedName>
</protein>
<evidence type="ECO:0000313" key="4">
    <source>
        <dbReference type="Proteomes" id="UP000036771"/>
    </source>
</evidence>
<evidence type="ECO:0000256" key="1">
    <source>
        <dbReference type="SAM" id="MobiDB-lite"/>
    </source>
</evidence>
<keyword evidence="2" id="KW-0732">Signal</keyword>
<accession>A0A0K8MFM6</accession>
<name>A0A0K8MFM6_9PROT</name>
<reference evidence="3 4" key="1">
    <citation type="submission" date="2015-03" db="EMBL/GenBank/DDBJ databases">
        <title>Caedibacter varicaedens, whole genome shotgun sequence.</title>
        <authorList>
            <person name="Suzuki H."/>
            <person name="Dapper A.L."/>
            <person name="Gibson A.K."/>
            <person name="Jackson C."/>
            <person name="Lee H."/>
            <person name="Pejaver V.R."/>
            <person name="Doak T."/>
            <person name="Lynch M."/>
        </authorList>
    </citation>
    <scope>NUCLEOTIDE SEQUENCE [LARGE SCALE GENOMIC DNA]</scope>
</reference>